<sequence>MGVDEATTGLWALFRETPFPRIQLLAGGSSDERLHALDSVDCDVLVVAGGLGDIEAGIERLSKIGKPVIYVPGVEEYCGRDVLDVAKVGSEAARDTTVHVLDRRSLVLAGVRFLGATFWTSPEVSGVGIHDWPSKTRDEFREIRSAKWWADASNAEYASALCLANGWTRPDEEVRTGDHGLHPVVSLVENRRALAWLSSELATDFAGPTVVVTHFEPMPNGRQRIPRAEDMSQVRSMLRGHRYAADLWLYGHARTTRETVVDGVRVFGGFATTEATMDFDELFNVRRLERSATKGRRGAKAAPTRVPISSPILSIERGLISPLKLIVEPLIAEMQRVAKDIDAIVPHTMARSTTLRMCVCRTIHSEVELFKQAAEVAYDLERELYPPENNIESVIMAARKEYDAPLGYPSKEPKEIRFDYYGLVAKMARHIEWLSELPNRAVWALGRWTQRTYNILRYLERHGIEACVVPPPVQALRFERLSNVIDVRLKVSVGDFDIECSKLRKSFPRDTEWPFIVRLTPVDGFPEDQKRLLTLSRLREIAGGANFSTIIA</sequence>
<comment type="caution">
    <text evidence="1">The sequence shown here is derived from an EMBL/GenBank/DDBJ whole genome shotgun (WGS) entry which is preliminary data.</text>
</comment>
<proteinExistence type="predicted"/>
<dbReference type="EMBL" id="QHKS01000033">
    <property type="protein sequence ID" value="RDJ98527.1"/>
    <property type="molecule type" value="Genomic_DNA"/>
</dbReference>
<dbReference type="OrthoDB" id="356681at2"/>
<evidence type="ECO:0000313" key="1">
    <source>
        <dbReference type="EMBL" id="RDJ98527.1"/>
    </source>
</evidence>
<accession>A0A370MZA4</accession>
<gene>
    <name evidence="1" type="ORF">DLM46_32890</name>
</gene>
<keyword evidence="2" id="KW-1185">Reference proteome</keyword>
<dbReference type="Gene3D" id="3.60.21.10">
    <property type="match status" value="1"/>
</dbReference>
<name>A0A370MZA4_9BURK</name>
<dbReference type="Proteomes" id="UP000254875">
    <property type="component" value="Unassembled WGS sequence"/>
</dbReference>
<dbReference type="SUPFAM" id="SSF56300">
    <property type="entry name" value="Metallo-dependent phosphatases"/>
    <property type="match status" value="1"/>
</dbReference>
<evidence type="ECO:0000313" key="2">
    <source>
        <dbReference type="Proteomes" id="UP000254875"/>
    </source>
</evidence>
<organism evidence="1 2">
    <name type="scientific">Paraburkholderia lacunae</name>
    <dbReference type="NCBI Taxonomy" id="2211104"/>
    <lineage>
        <taxon>Bacteria</taxon>
        <taxon>Pseudomonadati</taxon>
        <taxon>Pseudomonadota</taxon>
        <taxon>Betaproteobacteria</taxon>
        <taxon>Burkholderiales</taxon>
        <taxon>Burkholderiaceae</taxon>
        <taxon>Paraburkholderia</taxon>
    </lineage>
</organism>
<reference evidence="2" key="1">
    <citation type="submission" date="2018-05" db="EMBL/GenBank/DDBJ databases">
        <authorList>
            <person name="Feng T."/>
        </authorList>
    </citation>
    <scope>NUCLEOTIDE SEQUENCE [LARGE SCALE GENOMIC DNA]</scope>
    <source>
        <strain evidence="2">S27</strain>
    </source>
</reference>
<dbReference type="RefSeq" id="WP_115107961.1">
    <property type="nucleotide sequence ID" value="NZ_QHKS01000033.1"/>
</dbReference>
<protein>
    <submittedName>
        <fullName evidence="1">Uncharacterized protein</fullName>
    </submittedName>
</protein>
<dbReference type="InterPro" id="IPR029052">
    <property type="entry name" value="Metallo-depent_PP-like"/>
</dbReference>
<dbReference type="AlphaFoldDB" id="A0A370MZA4"/>